<evidence type="ECO:0000256" key="1">
    <source>
        <dbReference type="ARBA" id="ARBA00010169"/>
    </source>
</evidence>
<comment type="caution">
    <text evidence="2">The sequence shown here is derived from an EMBL/GenBank/DDBJ whole genome shotgun (WGS) entry which is preliminary data.</text>
</comment>
<name>A0A086KF16_TOXGO</name>
<dbReference type="GO" id="GO:0005507">
    <property type="term" value="F:copper ion binding"/>
    <property type="evidence" value="ECO:0007669"/>
    <property type="project" value="TreeGrafter"/>
</dbReference>
<comment type="similarity">
    <text evidence="1">Belongs to the CutA family.</text>
</comment>
<dbReference type="EMBL" id="AEYI02000979">
    <property type="protein sequence ID" value="KFG42984.1"/>
    <property type="molecule type" value="Genomic_DNA"/>
</dbReference>
<evidence type="ECO:0000313" key="2">
    <source>
        <dbReference type="EMBL" id="KFG42984.1"/>
    </source>
</evidence>
<sequence>MVPRMWRVGGLRRPFGVRPDVLVSCSLLLSPILYRLASSHSTSSVPLLSAASLFSSASLLSSASLFSPSSASCPLSSPSLPGFLFASTLASPARAEAPRLLAEASENQVAAVPPSSKSHSTRFSVSRVSEEKDRNMEGAAAASKQAIENAVQVAYVTCKDKTQAEEVASKLVENRLAACVNIVPGITSIYEWEGKMEKDEEVLLIVKTRKELAAEVVAAVRKWHSYDVPEVIFLDVAGGNEPYLDWVKRNTQRTR</sequence>
<dbReference type="GO" id="GO:0010038">
    <property type="term" value="P:response to metal ion"/>
    <property type="evidence" value="ECO:0007669"/>
    <property type="project" value="InterPro"/>
</dbReference>
<dbReference type="AlphaFoldDB" id="A0A086KF16"/>
<accession>A0A086KF16</accession>
<dbReference type="SUPFAM" id="SSF54913">
    <property type="entry name" value="GlnB-like"/>
    <property type="match status" value="1"/>
</dbReference>
<dbReference type="InterPro" id="IPR004323">
    <property type="entry name" value="Ion_tolerance_CutA"/>
</dbReference>
<proteinExistence type="inferred from homology"/>
<dbReference type="Gene3D" id="3.30.70.120">
    <property type="match status" value="1"/>
</dbReference>
<organism evidence="2 3">
    <name type="scientific">Toxoplasma gondii p89</name>
    <dbReference type="NCBI Taxonomy" id="943119"/>
    <lineage>
        <taxon>Eukaryota</taxon>
        <taxon>Sar</taxon>
        <taxon>Alveolata</taxon>
        <taxon>Apicomplexa</taxon>
        <taxon>Conoidasida</taxon>
        <taxon>Coccidia</taxon>
        <taxon>Eucoccidiorida</taxon>
        <taxon>Eimeriorina</taxon>
        <taxon>Sarcocystidae</taxon>
        <taxon>Toxoplasma</taxon>
    </lineage>
</organism>
<dbReference type="InterPro" id="IPR011322">
    <property type="entry name" value="N-reg_PII-like_a/b"/>
</dbReference>
<dbReference type="OrthoDB" id="2017693at2759"/>
<dbReference type="Proteomes" id="UP000028828">
    <property type="component" value="Unassembled WGS sequence"/>
</dbReference>
<dbReference type="PANTHER" id="PTHR23419">
    <property type="entry name" value="DIVALENT CATION TOLERANCE CUTA-RELATED"/>
    <property type="match status" value="1"/>
</dbReference>
<dbReference type="Pfam" id="PF03091">
    <property type="entry name" value="CutA1"/>
    <property type="match status" value="1"/>
</dbReference>
<dbReference type="VEuPathDB" id="ToxoDB:TGP89_224910"/>
<protein>
    <submittedName>
        <fullName evidence="2">Divalent cation tolerance protein, CutA1 family protein</fullName>
    </submittedName>
</protein>
<dbReference type="PANTHER" id="PTHR23419:SF8">
    <property type="entry name" value="FI09726P"/>
    <property type="match status" value="1"/>
</dbReference>
<gene>
    <name evidence="2" type="ORF">TGP89_224910</name>
</gene>
<dbReference type="InterPro" id="IPR015867">
    <property type="entry name" value="N-reg_PII/ATP_PRibTrfase_C"/>
</dbReference>
<reference evidence="2 3" key="1">
    <citation type="submission" date="2014-03" db="EMBL/GenBank/DDBJ databases">
        <authorList>
            <person name="Sibley D."/>
            <person name="Venepally P."/>
            <person name="Karamycheva S."/>
            <person name="Hadjithomas M."/>
            <person name="Khan A."/>
            <person name="Brunk B."/>
            <person name="Roos D."/>
            <person name="Caler E."/>
            <person name="Lorenzi H."/>
        </authorList>
    </citation>
    <scope>NUCLEOTIDE SEQUENCE [LARGE SCALE GENOMIC DNA]</scope>
    <source>
        <strain evidence="3">p89</strain>
    </source>
</reference>
<evidence type="ECO:0000313" key="3">
    <source>
        <dbReference type="Proteomes" id="UP000028828"/>
    </source>
</evidence>